<sequence>MRRLEEHLIDSEDPGRCILQFPDSNMAGEQSEDQSFYDLLMEEPEEVVFEDAGARTSKILLSMLQVAVSSN</sequence>
<dbReference type="EMBL" id="FMJY01000011">
    <property type="protein sequence ID" value="SCO92476.1"/>
    <property type="molecule type" value="Genomic_DNA"/>
</dbReference>
<evidence type="ECO:0000313" key="1">
    <source>
        <dbReference type="EMBL" id="SCO92476.1"/>
    </source>
</evidence>
<proteinExistence type="predicted"/>
<dbReference type="AlphaFoldDB" id="A0A2H3UB20"/>
<organism evidence="1 2">
    <name type="scientific">Fusarium oxysporum</name>
    <name type="common">Fusarium vascular wilt</name>
    <dbReference type="NCBI Taxonomy" id="5507"/>
    <lineage>
        <taxon>Eukaryota</taxon>
        <taxon>Fungi</taxon>
        <taxon>Dikarya</taxon>
        <taxon>Ascomycota</taxon>
        <taxon>Pezizomycotina</taxon>
        <taxon>Sordariomycetes</taxon>
        <taxon>Hypocreomycetidae</taxon>
        <taxon>Hypocreales</taxon>
        <taxon>Nectriaceae</taxon>
        <taxon>Fusarium</taxon>
        <taxon>Fusarium oxysporum species complex</taxon>
    </lineage>
</organism>
<accession>A0A2H3UB20</accession>
<protein>
    <submittedName>
        <fullName evidence="1">Uncharacterized protein</fullName>
    </submittedName>
</protein>
<reference evidence="2" key="1">
    <citation type="submission" date="2016-09" db="EMBL/GenBank/DDBJ databases">
        <authorList>
            <person name="Guldener U."/>
        </authorList>
    </citation>
    <scope>NUCLEOTIDE SEQUENCE [LARGE SCALE GENOMIC DNA]</scope>
    <source>
        <strain evidence="2">V64-1</strain>
    </source>
</reference>
<evidence type="ECO:0000313" key="2">
    <source>
        <dbReference type="Proteomes" id="UP000219369"/>
    </source>
</evidence>
<dbReference type="OrthoDB" id="3542681at2759"/>
<name>A0A2H3UB20_FUSOX</name>
<dbReference type="Proteomes" id="UP000219369">
    <property type="component" value="Unassembled WGS sequence"/>
</dbReference>
<gene>
    <name evidence="1" type="ORF">FRV6_16604</name>
</gene>